<sequence>MPELPGDRTDFDAGKGAIQTNNIGMEAAVMAGRHIGATFHQIGQDVGQIASNYQYQSESSKILPALQGSFLAAQQQMNEAVKDPNNGPQAVADVLTKYDGWVHDTAATFGSPRARAEFYGEAARHADALTTYAHTAMTVQAGIQAQQSYEAANDQATSAAFNNFGNLEVALGDIKAAHDPGKIDPNGRLDVEQLGNIQTDSLKTQKQAVIGSIKGLILRGSQNPTDAADLDHAEQVLNDPGFHPELLDATDREQLTKELIDGRERQRTAASYQATQDEKALKDKGAGVYADLDARVQAQQRPGAAPDPTLAADVSTFTSAYGHVLPGESTSLQAGVTKIVTDQSGGKLVPDDTPVGRDMMTRLGTPQEATDAQISQAEYTHQISHNTAEMLRTGSKLAQDPANKEALEGLKRAQDDAATAILRALPGNAAAAAMVSQMRNDSQSVWNGWVQTEGPAQALEIMRNGNNPRNFFANTVQDYIRAAQGSGGDTGRAMARLKGMPDYAAFSQHVYGGGPQGGPTPTASTAGPPPPIMDVNSARFKQLHAWATGGQ</sequence>
<evidence type="ECO:0000313" key="1">
    <source>
        <dbReference type="EMBL" id="CAB4132184.1"/>
    </source>
</evidence>
<name>A0A6J5LCD2_9CAUD</name>
<proteinExistence type="predicted"/>
<reference evidence="1" key="1">
    <citation type="submission" date="2020-04" db="EMBL/GenBank/DDBJ databases">
        <authorList>
            <person name="Chiriac C."/>
            <person name="Salcher M."/>
            <person name="Ghai R."/>
            <person name="Kavagutti S V."/>
        </authorList>
    </citation>
    <scope>NUCLEOTIDE SEQUENCE</scope>
</reference>
<organism evidence="1">
    <name type="scientific">uncultured Caudovirales phage</name>
    <dbReference type="NCBI Taxonomy" id="2100421"/>
    <lineage>
        <taxon>Viruses</taxon>
        <taxon>Duplodnaviria</taxon>
        <taxon>Heunggongvirae</taxon>
        <taxon>Uroviricota</taxon>
        <taxon>Caudoviricetes</taxon>
        <taxon>Peduoviridae</taxon>
        <taxon>Maltschvirus</taxon>
        <taxon>Maltschvirus maltsch</taxon>
    </lineage>
</organism>
<accession>A0A6J5LCD2</accession>
<protein>
    <submittedName>
        <fullName evidence="1">Uncharacterized protein</fullName>
    </submittedName>
</protein>
<gene>
    <name evidence="1" type="ORF">UFOVP134_60</name>
</gene>
<dbReference type="EMBL" id="LR796258">
    <property type="protein sequence ID" value="CAB4132184.1"/>
    <property type="molecule type" value="Genomic_DNA"/>
</dbReference>